<sequence>MFLPSSTITERSSSSQHVRQLSVITCYKAFTSAYSRTLLRVLSSLQRRSHFQDSVMSTLDGNVLSSGETLSSHSPNLPTMLPSHEAAPTSEPQTIEELRNEVQQGAKQQNSMMFAVRDKLNYVSNVVDQIYKPGPVEAPREKVEDVVPTLKYQLRSKEDFELLKNNLTAEGVLLKLHEESHFMDPKLGDLMRRIKACRIKTNWELSFSLDSYETLKKFDSVAASVALIGCLRLDNFTQLKTESYWVWVHGHDIPAATLRSCDQLLDKWSKQLNLKIEKASYEHRKLLFCFKEKREAKKACEEVLYFEGDQALATPFDKRAHPIFCYKCLLPGHMKGDPICKSLLTDKEAWPCIICSETHVRITERKCEAPAKCSNCTGTKSFGDKAGHRTDDYNCPYPKTVAHREACAVFKGVYPPWAVDMKLPSGDEMRQALRVSPPKGTFDFTTLGQRNKDATSTLNEESVLQCDHDATQEHIAREEVAQDGLTASAPIEMSSPNLQPQPEATDDQCSVGPGMNAFAEMMQSRTRDSPKTPHRRRRGVAKDQEPSSLRKTMQSTNDAASSCTSDREEDFQVDTLQAMTAVTGAPTDNTYNITEDTSDTSPSAWRSRKRRRNKK</sequence>
<gene>
    <name evidence="2" type="ORF">SETTUDRAFT_31697</name>
</gene>
<feature type="region of interest" description="Disordered" evidence="1">
    <location>
        <begin position="490"/>
        <end position="569"/>
    </location>
</feature>
<keyword evidence="3" id="KW-1185">Reference proteome</keyword>
<dbReference type="EMBL" id="KB908592">
    <property type="protein sequence ID" value="EOA87440.1"/>
    <property type="molecule type" value="Genomic_DNA"/>
</dbReference>
<accession>R0IRC8</accession>
<proteinExistence type="predicted"/>
<feature type="region of interest" description="Disordered" evidence="1">
    <location>
        <begin position="582"/>
        <end position="615"/>
    </location>
</feature>
<dbReference type="HOGENOM" id="CLU_444209_0_0_1"/>
<organism evidence="2 3">
    <name type="scientific">Exserohilum turcicum (strain 28A)</name>
    <name type="common">Northern leaf blight fungus</name>
    <name type="synonym">Setosphaeria turcica</name>
    <dbReference type="NCBI Taxonomy" id="671987"/>
    <lineage>
        <taxon>Eukaryota</taxon>
        <taxon>Fungi</taxon>
        <taxon>Dikarya</taxon>
        <taxon>Ascomycota</taxon>
        <taxon>Pezizomycotina</taxon>
        <taxon>Dothideomycetes</taxon>
        <taxon>Pleosporomycetidae</taxon>
        <taxon>Pleosporales</taxon>
        <taxon>Pleosporineae</taxon>
        <taxon>Pleosporaceae</taxon>
        <taxon>Exserohilum</taxon>
    </lineage>
</organism>
<dbReference type="RefSeq" id="XP_008025090.1">
    <property type="nucleotide sequence ID" value="XM_008026899.1"/>
</dbReference>
<dbReference type="OrthoDB" id="10675159at2759"/>
<feature type="region of interest" description="Disordered" evidence="1">
    <location>
        <begin position="65"/>
        <end position="91"/>
    </location>
</feature>
<feature type="compositionally biased region" description="Polar residues" evidence="1">
    <location>
        <begin position="546"/>
        <end position="564"/>
    </location>
</feature>
<evidence type="ECO:0000313" key="3">
    <source>
        <dbReference type="Proteomes" id="UP000016935"/>
    </source>
</evidence>
<name>R0IRC8_EXST2</name>
<feature type="compositionally biased region" description="Polar residues" evidence="1">
    <location>
        <begin position="582"/>
        <end position="604"/>
    </location>
</feature>
<evidence type="ECO:0000313" key="2">
    <source>
        <dbReference type="EMBL" id="EOA87440.1"/>
    </source>
</evidence>
<dbReference type="Proteomes" id="UP000016935">
    <property type="component" value="Unassembled WGS sequence"/>
</dbReference>
<protein>
    <submittedName>
        <fullName evidence="2">Uncharacterized protein</fullName>
    </submittedName>
</protein>
<dbReference type="AlphaFoldDB" id="R0IRC8"/>
<evidence type="ECO:0000256" key="1">
    <source>
        <dbReference type="SAM" id="MobiDB-lite"/>
    </source>
</evidence>
<reference evidence="2 3" key="1">
    <citation type="journal article" date="2012" name="PLoS Pathog.">
        <title>Diverse lifestyles and strategies of plant pathogenesis encoded in the genomes of eighteen Dothideomycetes fungi.</title>
        <authorList>
            <person name="Ohm R.A."/>
            <person name="Feau N."/>
            <person name="Henrissat B."/>
            <person name="Schoch C.L."/>
            <person name="Horwitz B.A."/>
            <person name="Barry K.W."/>
            <person name="Condon B.J."/>
            <person name="Copeland A.C."/>
            <person name="Dhillon B."/>
            <person name="Glaser F."/>
            <person name="Hesse C.N."/>
            <person name="Kosti I."/>
            <person name="LaButti K."/>
            <person name="Lindquist E.A."/>
            <person name="Lucas S."/>
            <person name="Salamov A.A."/>
            <person name="Bradshaw R.E."/>
            <person name="Ciuffetti L."/>
            <person name="Hamelin R.C."/>
            <person name="Kema G.H.J."/>
            <person name="Lawrence C."/>
            <person name="Scott J.A."/>
            <person name="Spatafora J.W."/>
            <person name="Turgeon B.G."/>
            <person name="de Wit P.J.G.M."/>
            <person name="Zhong S."/>
            <person name="Goodwin S.B."/>
            <person name="Grigoriev I.V."/>
        </authorList>
    </citation>
    <scope>NUCLEOTIDE SEQUENCE [LARGE SCALE GENOMIC DNA]</scope>
    <source>
        <strain evidence="3">28A</strain>
    </source>
</reference>
<feature type="compositionally biased region" description="Polar residues" evidence="1">
    <location>
        <begin position="65"/>
        <end position="77"/>
    </location>
</feature>
<feature type="compositionally biased region" description="Basic residues" evidence="1">
    <location>
        <begin position="606"/>
        <end position="615"/>
    </location>
</feature>
<reference evidence="2 3" key="2">
    <citation type="journal article" date="2013" name="PLoS Genet.">
        <title>Comparative genome structure, secondary metabolite, and effector coding capacity across Cochliobolus pathogens.</title>
        <authorList>
            <person name="Condon B.J."/>
            <person name="Leng Y."/>
            <person name="Wu D."/>
            <person name="Bushley K.E."/>
            <person name="Ohm R.A."/>
            <person name="Otillar R."/>
            <person name="Martin J."/>
            <person name="Schackwitz W."/>
            <person name="Grimwood J."/>
            <person name="MohdZainudin N."/>
            <person name="Xue C."/>
            <person name="Wang R."/>
            <person name="Manning V.A."/>
            <person name="Dhillon B."/>
            <person name="Tu Z.J."/>
            <person name="Steffenson B.J."/>
            <person name="Salamov A."/>
            <person name="Sun H."/>
            <person name="Lowry S."/>
            <person name="LaButti K."/>
            <person name="Han J."/>
            <person name="Copeland A."/>
            <person name="Lindquist E."/>
            <person name="Barry K."/>
            <person name="Schmutz J."/>
            <person name="Baker S.E."/>
            <person name="Ciuffetti L.M."/>
            <person name="Grigoriev I.V."/>
            <person name="Zhong S."/>
            <person name="Turgeon B.G."/>
        </authorList>
    </citation>
    <scope>NUCLEOTIDE SEQUENCE [LARGE SCALE GENOMIC DNA]</scope>
    <source>
        <strain evidence="3">28A</strain>
    </source>
</reference>
<dbReference type="GeneID" id="19403573"/>